<keyword evidence="2 7" id="KW-0813">Transport</keyword>
<dbReference type="InterPro" id="IPR010065">
    <property type="entry name" value="AA_ABC_transptr_permease_3TM"/>
</dbReference>
<keyword evidence="4 7" id="KW-0812">Transmembrane</keyword>
<feature type="transmembrane region" description="Helical" evidence="7">
    <location>
        <begin position="20"/>
        <end position="41"/>
    </location>
</feature>
<proteinExistence type="inferred from homology"/>
<dbReference type="SUPFAM" id="SSF161098">
    <property type="entry name" value="MetI-like"/>
    <property type="match status" value="1"/>
</dbReference>
<keyword evidence="3" id="KW-1003">Cell membrane</keyword>
<comment type="subcellular location">
    <subcellularLocation>
        <location evidence="1 7">Cell membrane</location>
        <topology evidence="1 7">Multi-pass membrane protein</topology>
    </subcellularLocation>
</comment>
<name>A0A1G6PM94_9ACTN</name>
<dbReference type="Pfam" id="PF00528">
    <property type="entry name" value="BPD_transp_1"/>
    <property type="match status" value="1"/>
</dbReference>
<keyword evidence="10" id="KW-1185">Reference proteome</keyword>
<keyword evidence="5 7" id="KW-1133">Transmembrane helix</keyword>
<sequence>MSTSVLFDVPGPRARRRQLVGTVVGGLVVAALVGLALWRLAANGQLEPDRWAVLFDPASGVPQALWEGLLNTLAVAAVGMVLATVLGALLAVGRLSDHAWVRIPVGVVIELFRAVPLLILILFCLLFLPTVGVPMTAFRALVLGLTLYNMAVLAEIFRAGILSVDRGQREAAFALGMRKTQVMTLVLLPQAVRRMLPVLVAQLVVLLKDSSLGFIVGYVELLRTARSLVEFFNFSFGSQYTFQLYVAAGLIYIVVNVALSQVARSVEKRTRRSAKAAAAADVELPADVQMGGGGAPTGQA</sequence>
<dbReference type="STRING" id="1190417.SAMN05660690_2664"/>
<feature type="transmembrane region" description="Helical" evidence="7">
    <location>
        <begin position="242"/>
        <end position="263"/>
    </location>
</feature>
<evidence type="ECO:0000259" key="8">
    <source>
        <dbReference type="PROSITE" id="PS50928"/>
    </source>
</evidence>
<feature type="transmembrane region" description="Helical" evidence="7">
    <location>
        <begin position="140"/>
        <end position="161"/>
    </location>
</feature>
<dbReference type="NCBIfam" id="TIGR01726">
    <property type="entry name" value="HEQRo_perm_3TM"/>
    <property type="match status" value="1"/>
</dbReference>
<dbReference type="Gene3D" id="1.10.3720.10">
    <property type="entry name" value="MetI-like"/>
    <property type="match status" value="1"/>
</dbReference>
<dbReference type="CDD" id="cd06261">
    <property type="entry name" value="TM_PBP2"/>
    <property type="match status" value="1"/>
</dbReference>
<evidence type="ECO:0000256" key="6">
    <source>
        <dbReference type="ARBA" id="ARBA00023136"/>
    </source>
</evidence>
<comment type="similarity">
    <text evidence="7">Belongs to the binding-protein-dependent transport system permease family.</text>
</comment>
<evidence type="ECO:0000256" key="2">
    <source>
        <dbReference type="ARBA" id="ARBA00022448"/>
    </source>
</evidence>
<feature type="transmembrane region" description="Helical" evidence="7">
    <location>
        <begin position="105"/>
        <end position="128"/>
    </location>
</feature>
<evidence type="ECO:0000256" key="4">
    <source>
        <dbReference type="ARBA" id="ARBA00022692"/>
    </source>
</evidence>
<protein>
    <submittedName>
        <fullName evidence="9">Amino acid ABC transporter membrane protein 2, PAAT family (TC 3.A.1.3.-)</fullName>
    </submittedName>
</protein>
<evidence type="ECO:0000313" key="10">
    <source>
        <dbReference type="Proteomes" id="UP000199416"/>
    </source>
</evidence>
<reference evidence="10" key="1">
    <citation type="submission" date="2016-10" db="EMBL/GenBank/DDBJ databases">
        <authorList>
            <person name="Varghese N."/>
            <person name="Submissions S."/>
        </authorList>
    </citation>
    <scope>NUCLEOTIDE SEQUENCE [LARGE SCALE GENOMIC DNA]</scope>
    <source>
        <strain evidence="10">DSM 45421</strain>
    </source>
</reference>
<dbReference type="RefSeq" id="WP_091366310.1">
    <property type="nucleotide sequence ID" value="NZ_FMZF01000003.1"/>
</dbReference>
<evidence type="ECO:0000256" key="3">
    <source>
        <dbReference type="ARBA" id="ARBA00022475"/>
    </source>
</evidence>
<gene>
    <name evidence="9" type="ORF">SAMN05660690_2664</name>
</gene>
<dbReference type="Proteomes" id="UP000199416">
    <property type="component" value="Unassembled WGS sequence"/>
</dbReference>
<dbReference type="InterPro" id="IPR035906">
    <property type="entry name" value="MetI-like_sf"/>
</dbReference>
<organism evidence="9 10">
    <name type="scientific">Geodermatophilus telluris</name>
    <dbReference type="NCBI Taxonomy" id="1190417"/>
    <lineage>
        <taxon>Bacteria</taxon>
        <taxon>Bacillati</taxon>
        <taxon>Actinomycetota</taxon>
        <taxon>Actinomycetes</taxon>
        <taxon>Geodermatophilales</taxon>
        <taxon>Geodermatophilaceae</taxon>
        <taxon>Geodermatophilus</taxon>
    </lineage>
</organism>
<dbReference type="InterPro" id="IPR043429">
    <property type="entry name" value="ArtM/GltK/GlnP/TcyL/YhdX-like"/>
</dbReference>
<feature type="transmembrane region" description="Helical" evidence="7">
    <location>
        <begin position="69"/>
        <end position="93"/>
    </location>
</feature>
<accession>A0A1G6PM94</accession>
<dbReference type="AlphaFoldDB" id="A0A1G6PM94"/>
<evidence type="ECO:0000313" key="9">
    <source>
        <dbReference type="EMBL" id="SDC81382.1"/>
    </source>
</evidence>
<dbReference type="PROSITE" id="PS50928">
    <property type="entry name" value="ABC_TM1"/>
    <property type="match status" value="1"/>
</dbReference>
<dbReference type="PANTHER" id="PTHR30614">
    <property type="entry name" value="MEMBRANE COMPONENT OF AMINO ACID ABC TRANSPORTER"/>
    <property type="match status" value="1"/>
</dbReference>
<dbReference type="InterPro" id="IPR000515">
    <property type="entry name" value="MetI-like"/>
</dbReference>
<dbReference type="OrthoDB" id="4543034at2"/>
<evidence type="ECO:0000256" key="7">
    <source>
        <dbReference type="RuleBase" id="RU363032"/>
    </source>
</evidence>
<evidence type="ECO:0000256" key="5">
    <source>
        <dbReference type="ARBA" id="ARBA00022989"/>
    </source>
</evidence>
<dbReference type="GO" id="GO:0022857">
    <property type="term" value="F:transmembrane transporter activity"/>
    <property type="evidence" value="ECO:0007669"/>
    <property type="project" value="InterPro"/>
</dbReference>
<feature type="domain" description="ABC transmembrane type-1" evidence="8">
    <location>
        <begin position="69"/>
        <end position="263"/>
    </location>
</feature>
<dbReference type="EMBL" id="FMZF01000003">
    <property type="protein sequence ID" value="SDC81382.1"/>
    <property type="molecule type" value="Genomic_DNA"/>
</dbReference>
<evidence type="ECO:0000256" key="1">
    <source>
        <dbReference type="ARBA" id="ARBA00004651"/>
    </source>
</evidence>
<keyword evidence="6 7" id="KW-0472">Membrane</keyword>
<dbReference type="GO" id="GO:0006865">
    <property type="term" value="P:amino acid transport"/>
    <property type="evidence" value="ECO:0007669"/>
    <property type="project" value="TreeGrafter"/>
</dbReference>
<dbReference type="GO" id="GO:0043190">
    <property type="term" value="C:ATP-binding cassette (ABC) transporter complex"/>
    <property type="evidence" value="ECO:0007669"/>
    <property type="project" value="InterPro"/>
</dbReference>
<dbReference type="PANTHER" id="PTHR30614:SF21">
    <property type="entry name" value="AMINO ACID ABC TRANSPORTER PERMEASE"/>
    <property type="match status" value="1"/>
</dbReference>